<gene>
    <name evidence="1" type="ORF">ZT3D7_G5451</name>
</gene>
<protein>
    <submittedName>
        <fullName evidence="1">Uncharacterized protein</fullName>
    </submittedName>
</protein>
<name>A0A1X7RSB5_ZYMT9</name>
<proteinExistence type="predicted"/>
<organism evidence="1 2">
    <name type="scientific">Zymoseptoria tritici (strain ST99CH_3D7)</name>
    <dbReference type="NCBI Taxonomy" id="1276538"/>
    <lineage>
        <taxon>Eukaryota</taxon>
        <taxon>Fungi</taxon>
        <taxon>Dikarya</taxon>
        <taxon>Ascomycota</taxon>
        <taxon>Pezizomycotina</taxon>
        <taxon>Dothideomycetes</taxon>
        <taxon>Dothideomycetidae</taxon>
        <taxon>Mycosphaerellales</taxon>
        <taxon>Mycosphaerellaceae</taxon>
        <taxon>Zymoseptoria</taxon>
    </lineage>
</organism>
<evidence type="ECO:0000313" key="2">
    <source>
        <dbReference type="Proteomes" id="UP000215127"/>
    </source>
</evidence>
<accession>A0A1X7RSB5</accession>
<dbReference type="Proteomes" id="UP000215127">
    <property type="component" value="Chromosome 4"/>
</dbReference>
<sequence>MTHSVPSTLQLPSARSKYHLFTGLPTRLLQHTPLGKPDRTIAWNTISATPLLPCEVCNTANLSRYGTSRDGSLTPGGISQVRIAAPSYCPAMIRPARRLEMREREQGKAAANEVHVGTVLVVDDFVEFLLEIDKDVGAVSPIFAGYSSNRIEYDDAIQ</sequence>
<keyword evidence="2" id="KW-1185">Reference proteome</keyword>
<dbReference type="AlphaFoldDB" id="A0A1X7RSB5"/>
<evidence type="ECO:0000313" key="1">
    <source>
        <dbReference type="EMBL" id="SMQ50298.1"/>
    </source>
</evidence>
<dbReference type="EMBL" id="LT853695">
    <property type="protein sequence ID" value="SMQ50298.1"/>
    <property type="molecule type" value="Genomic_DNA"/>
</dbReference>
<reference evidence="1 2" key="1">
    <citation type="submission" date="2016-06" db="EMBL/GenBank/DDBJ databases">
        <authorList>
            <person name="Kjaerup R.B."/>
            <person name="Dalgaard T.S."/>
            <person name="Juul-Madsen H.R."/>
        </authorList>
    </citation>
    <scope>NUCLEOTIDE SEQUENCE [LARGE SCALE GENOMIC DNA]</scope>
</reference>